<dbReference type="Proteomes" id="UP000281904">
    <property type="component" value="Chromosome"/>
</dbReference>
<reference evidence="1 2" key="1">
    <citation type="submission" date="2018-12" db="EMBL/GenBank/DDBJ databases">
        <authorList>
            <consortium name="Pathogen Informatics"/>
        </authorList>
    </citation>
    <scope>NUCLEOTIDE SEQUENCE [LARGE SCALE GENOMIC DNA]</scope>
    <source>
        <strain evidence="1 2">NCTC10036</strain>
    </source>
</reference>
<accession>A0A448S6G8</accession>
<protein>
    <submittedName>
        <fullName evidence="1">Uncharacterized protein</fullName>
    </submittedName>
</protein>
<name>A0A448S6G8_SERRU</name>
<organism evidence="1 2">
    <name type="scientific">Serratia rubidaea</name>
    <name type="common">Serratia marinorubra</name>
    <dbReference type="NCBI Taxonomy" id="61652"/>
    <lineage>
        <taxon>Bacteria</taxon>
        <taxon>Pseudomonadati</taxon>
        <taxon>Pseudomonadota</taxon>
        <taxon>Gammaproteobacteria</taxon>
        <taxon>Enterobacterales</taxon>
        <taxon>Yersiniaceae</taxon>
        <taxon>Serratia</taxon>
    </lineage>
</organism>
<gene>
    <name evidence="1" type="ORF">NCTC10036_01465</name>
</gene>
<evidence type="ECO:0000313" key="1">
    <source>
        <dbReference type="EMBL" id="VEI63302.1"/>
    </source>
</evidence>
<dbReference type="AlphaFoldDB" id="A0A448S6G8"/>
<proteinExistence type="predicted"/>
<dbReference type="EMBL" id="LR134493">
    <property type="protein sequence ID" value="VEI63302.1"/>
    <property type="molecule type" value="Genomic_DNA"/>
</dbReference>
<evidence type="ECO:0000313" key="2">
    <source>
        <dbReference type="Proteomes" id="UP000281904"/>
    </source>
</evidence>
<sequence length="42" mass="4734">MSFLWCCEGCGEIVCNIVFSASGHNRMTEYFTAAQPDFAHLF</sequence>